<evidence type="ECO:0000259" key="5">
    <source>
        <dbReference type="PROSITE" id="PS50600"/>
    </source>
</evidence>
<keyword evidence="3" id="KW-0378">Hydrolase</keyword>
<evidence type="ECO:0000256" key="1">
    <source>
        <dbReference type="ARBA" id="ARBA00005234"/>
    </source>
</evidence>
<evidence type="ECO:0000256" key="2">
    <source>
        <dbReference type="ARBA" id="ARBA00022670"/>
    </source>
</evidence>
<dbReference type="InterPro" id="IPR003653">
    <property type="entry name" value="Peptidase_C48_C"/>
</dbReference>
<accession>A0AA38TZX2</accession>
<proteinExistence type="inferred from homology"/>
<dbReference type="AlphaFoldDB" id="A0AA38TZX2"/>
<dbReference type="Gene3D" id="3.40.395.10">
    <property type="entry name" value="Adenoviral Proteinase, Chain A"/>
    <property type="match status" value="1"/>
</dbReference>
<dbReference type="Pfam" id="PF02902">
    <property type="entry name" value="Peptidase_C48"/>
    <property type="match status" value="1"/>
</dbReference>
<protein>
    <recommendedName>
        <fullName evidence="5">Ubiquitin-like protease family profile domain-containing protein</fullName>
    </recommendedName>
</protein>
<reference evidence="6" key="1">
    <citation type="submission" date="2023-03" db="EMBL/GenBank/DDBJ databases">
        <title>Chromosome-scale reference genome and RAD-based genetic map of yellow starthistle (Centaurea solstitialis) reveal putative structural variation and QTLs associated with invader traits.</title>
        <authorList>
            <person name="Reatini B."/>
            <person name="Cang F.A."/>
            <person name="Jiang Q."/>
            <person name="Mckibben M.T.W."/>
            <person name="Barker M.S."/>
            <person name="Rieseberg L.H."/>
            <person name="Dlugosch K.M."/>
        </authorList>
    </citation>
    <scope>NUCLEOTIDE SEQUENCE</scope>
    <source>
        <strain evidence="6">CAN-66</strain>
        <tissue evidence="6">Leaf</tissue>
    </source>
</reference>
<dbReference type="EMBL" id="JARYMX010000001">
    <property type="protein sequence ID" value="KAJ9566178.1"/>
    <property type="molecule type" value="Genomic_DNA"/>
</dbReference>
<feature type="domain" description="Ubiquitin-like protease family profile" evidence="5">
    <location>
        <begin position="734"/>
        <end position="922"/>
    </location>
</feature>
<evidence type="ECO:0000256" key="4">
    <source>
        <dbReference type="SAM" id="MobiDB-lite"/>
    </source>
</evidence>
<organism evidence="6 7">
    <name type="scientific">Centaurea solstitialis</name>
    <name type="common">yellow star-thistle</name>
    <dbReference type="NCBI Taxonomy" id="347529"/>
    <lineage>
        <taxon>Eukaryota</taxon>
        <taxon>Viridiplantae</taxon>
        <taxon>Streptophyta</taxon>
        <taxon>Embryophyta</taxon>
        <taxon>Tracheophyta</taxon>
        <taxon>Spermatophyta</taxon>
        <taxon>Magnoliopsida</taxon>
        <taxon>eudicotyledons</taxon>
        <taxon>Gunneridae</taxon>
        <taxon>Pentapetalae</taxon>
        <taxon>asterids</taxon>
        <taxon>campanulids</taxon>
        <taxon>Asterales</taxon>
        <taxon>Asteraceae</taxon>
        <taxon>Carduoideae</taxon>
        <taxon>Cardueae</taxon>
        <taxon>Centaureinae</taxon>
        <taxon>Centaurea</taxon>
    </lineage>
</organism>
<dbReference type="PANTHER" id="PTHR34835">
    <property type="entry name" value="OS07G0283600 PROTEIN-RELATED"/>
    <property type="match status" value="1"/>
</dbReference>
<feature type="compositionally biased region" description="Basic and acidic residues" evidence="4">
    <location>
        <begin position="521"/>
        <end position="535"/>
    </location>
</feature>
<dbReference type="SUPFAM" id="SSF54001">
    <property type="entry name" value="Cysteine proteinases"/>
    <property type="match status" value="1"/>
</dbReference>
<evidence type="ECO:0000313" key="7">
    <source>
        <dbReference type="Proteomes" id="UP001172457"/>
    </source>
</evidence>
<name>A0AA38TZX2_9ASTR</name>
<dbReference type="GO" id="GO:0006508">
    <property type="term" value="P:proteolysis"/>
    <property type="evidence" value="ECO:0007669"/>
    <property type="project" value="UniProtKB-KW"/>
</dbReference>
<keyword evidence="7" id="KW-1185">Reference proteome</keyword>
<comment type="caution">
    <text evidence="6">The sequence shown here is derived from an EMBL/GenBank/DDBJ whole genome shotgun (WGS) entry which is preliminary data.</text>
</comment>
<dbReference type="InterPro" id="IPR038765">
    <property type="entry name" value="Papain-like_cys_pep_sf"/>
</dbReference>
<sequence length="1001" mass="113761">MEDDVPAYIRRDKRKRGSATVKPKSLNQLHAESDAASRAHPTHKINSSNQKGSLLSTGVANKGPPVVYNVNDLEKRCVQSGGIKSILRQPSKDCTLGGDRRNPIPVDSTTSNRFTRSSSRKVFFSEAANVVHNLDRYETVEDSEDDDDFVVTHARKKVLNLKEKQPNVTLKQECVTDEVQNVEDMEVDAIRTRTSPKTLQNIVNKLTPSQKLAIENMGLGTLLGLSIDGIPSKIGYFVVDHLNPETMQLEFEGKRIVLTEELVHRTIGLPNSGIDLDASPDGVHNQVLYRAWRSQFPKNKKIRPNDIVAKIQASGRGDDEFKVNFTVLFVNILCECSPVGCCYLSFLHKIRSVQMISKINWSRYVIDCNAGIDAGGLELADLIMGHAEQLRTHVVSENNRAEEVASVGGLKGSKTSCVRGKQPIRNLRSGFGNVNGPDTCNHCDEAQQINFSDRPRVHDVGQPSNNKNEDDILKKDYLIKIEEMFCIIYETKWDLEQLLAEALFLFPEESDFVHYNESREGLFRDSDPGHDRQSDNPETDPSSPKPCSPTEEPQHLICNNVESSHVTPKSDEPTEQQLPQSPIWYSQTTYNIIDDLFEHASAGSKAGSTNNCTEESKLETPVQNVGHEVAPVILETPTNESDIIPSFNLGFSPIRVTDLYKTDVKGKTKVAVTENMQPTEKRKPKIGLHLRSPYLCRPVVLGRGVRPIETRIHELCLTAFGGPDDMLYKSATEQRILRTPLETLAANEHIFTNVIDGWADVLNFEERYRSPVSPRRYFFKTNLMHGGVLLQDEYSFNERFAWFHMNLVQATNFNMDIINFRQIDMVFFPLLRNQHYFCVVFNLKTNTIDILDNMDRDLGIVDVYDFDIHILRQMVVQHLRNINHPSADLLEPVEDRWMDISWRTRHNFIDCGVFLMRHMETYMGGGVRGWYTGLSVEGPSQKRQIEHLRMMYCTKILLSDENTCKQQVEAELADLFSRSEIDRMQLKQQAEISRSYRVNIY</sequence>
<dbReference type="GO" id="GO:0008234">
    <property type="term" value="F:cysteine-type peptidase activity"/>
    <property type="evidence" value="ECO:0007669"/>
    <property type="project" value="InterPro"/>
</dbReference>
<feature type="region of interest" description="Disordered" evidence="4">
    <location>
        <begin position="521"/>
        <end position="553"/>
    </location>
</feature>
<dbReference type="PANTHER" id="PTHR34835:SF90">
    <property type="entry name" value="AMINOTRANSFERASE-LIKE PLANT MOBILE DOMAIN-CONTAINING PROTEIN"/>
    <property type="match status" value="1"/>
</dbReference>
<comment type="similarity">
    <text evidence="1">Belongs to the peptidase C48 family.</text>
</comment>
<gene>
    <name evidence="6" type="ORF">OSB04_002144</name>
</gene>
<feature type="region of interest" description="Disordered" evidence="4">
    <location>
        <begin position="563"/>
        <end position="582"/>
    </location>
</feature>
<evidence type="ECO:0000313" key="6">
    <source>
        <dbReference type="EMBL" id="KAJ9566178.1"/>
    </source>
</evidence>
<feature type="compositionally biased region" description="Polar residues" evidence="4">
    <location>
        <begin position="44"/>
        <end position="59"/>
    </location>
</feature>
<feature type="region of interest" description="Disordered" evidence="4">
    <location>
        <begin position="94"/>
        <end position="113"/>
    </location>
</feature>
<feature type="region of interest" description="Disordered" evidence="4">
    <location>
        <begin position="1"/>
        <end position="59"/>
    </location>
</feature>
<evidence type="ECO:0000256" key="3">
    <source>
        <dbReference type="ARBA" id="ARBA00022801"/>
    </source>
</evidence>
<keyword evidence="2" id="KW-0645">Protease</keyword>
<dbReference type="Proteomes" id="UP001172457">
    <property type="component" value="Chromosome 1"/>
</dbReference>
<dbReference type="PROSITE" id="PS50600">
    <property type="entry name" value="ULP_PROTEASE"/>
    <property type="match status" value="1"/>
</dbReference>